<sequence>MENISEEKLKIILKEQREEYQRYLGVLEENFESQVKLIAESVFGIQEQLVAIRDMVAKNTEDIEIMKMDISLIKGSLKEKVDRDEFVSLEKRLCLLEKKLQRT</sequence>
<evidence type="ECO:0000313" key="2">
    <source>
        <dbReference type="Proteomes" id="UP000230603"/>
    </source>
</evidence>
<evidence type="ECO:0000313" key="1">
    <source>
        <dbReference type="EMBL" id="PJE73216.1"/>
    </source>
</evidence>
<name>A0A2M8L9C1_9BACT</name>
<gene>
    <name evidence="1" type="ORF">COV00_00980</name>
</gene>
<dbReference type="AlphaFoldDB" id="A0A2M8L9C1"/>
<protein>
    <submittedName>
        <fullName evidence="1">Uncharacterized protein</fullName>
    </submittedName>
</protein>
<dbReference type="Proteomes" id="UP000230603">
    <property type="component" value="Unassembled WGS sequence"/>
</dbReference>
<accession>A0A2M8L9C1</accession>
<dbReference type="EMBL" id="PFEP01000016">
    <property type="protein sequence ID" value="PJE73216.1"/>
    <property type="molecule type" value="Genomic_DNA"/>
</dbReference>
<comment type="caution">
    <text evidence="1">The sequence shown here is derived from an EMBL/GenBank/DDBJ whole genome shotgun (WGS) entry which is preliminary data.</text>
</comment>
<proteinExistence type="predicted"/>
<reference evidence="2" key="1">
    <citation type="submission" date="2017-09" db="EMBL/GenBank/DDBJ databases">
        <title>Depth-based differentiation of microbial function through sediment-hosted aquifers and enrichment of novel symbionts in the deep terrestrial subsurface.</title>
        <authorList>
            <person name="Probst A.J."/>
            <person name="Ladd B."/>
            <person name="Jarett J.K."/>
            <person name="Geller-Mcgrath D.E."/>
            <person name="Sieber C.M.K."/>
            <person name="Emerson J.B."/>
            <person name="Anantharaman K."/>
            <person name="Thomas B.C."/>
            <person name="Malmstrom R."/>
            <person name="Stieglmeier M."/>
            <person name="Klingl A."/>
            <person name="Woyke T."/>
            <person name="Ryan C.M."/>
            <person name="Banfield J.F."/>
        </authorList>
    </citation>
    <scope>NUCLEOTIDE SEQUENCE [LARGE SCALE GENOMIC DNA]</scope>
</reference>
<organism evidence="1 2">
    <name type="scientific">Candidatus Tagabacteria bacterium CG10_big_fil_rev_8_21_14_0_10_40_13</name>
    <dbReference type="NCBI Taxonomy" id="1975022"/>
    <lineage>
        <taxon>Bacteria</taxon>
        <taxon>Candidatus Tagaibacteriota</taxon>
    </lineage>
</organism>